<dbReference type="InterPro" id="IPR002902">
    <property type="entry name" value="GNK2"/>
</dbReference>
<proteinExistence type="inferred from homology"/>
<accession>A0AAP0KH43</accession>
<reference evidence="7 8" key="1">
    <citation type="submission" date="2024-01" db="EMBL/GenBank/DDBJ databases">
        <title>Genome assemblies of Stephania.</title>
        <authorList>
            <person name="Yang L."/>
        </authorList>
    </citation>
    <scope>NUCLEOTIDE SEQUENCE [LARGE SCALE GENOMIC DNA]</scope>
    <source>
        <strain evidence="7">YNDBR</strain>
        <tissue evidence="7">Leaf</tissue>
    </source>
</reference>
<evidence type="ECO:0000313" key="7">
    <source>
        <dbReference type="EMBL" id="KAK9151925.1"/>
    </source>
</evidence>
<dbReference type="GO" id="GO:0005576">
    <property type="term" value="C:extracellular region"/>
    <property type="evidence" value="ECO:0007669"/>
    <property type="project" value="UniProtKB-SubCell"/>
</dbReference>
<dbReference type="PANTHER" id="PTHR32411:SF51">
    <property type="entry name" value="GNK2-HOMOLOGOUS DOMAIN-CONTAINING PROTEIN"/>
    <property type="match status" value="1"/>
</dbReference>
<dbReference type="InterPro" id="IPR038408">
    <property type="entry name" value="GNK2_sf"/>
</dbReference>
<organism evidence="7 8">
    <name type="scientific">Stephania yunnanensis</name>
    <dbReference type="NCBI Taxonomy" id="152371"/>
    <lineage>
        <taxon>Eukaryota</taxon>
        <taxon>Viridiplantae</taxon>
        <taxon>Streptophyta</taxon>
        <taxon>Embryophyta</taxon>
        <taxon>Tracheophyta</taxon>
        <taxon>Spermatophyta</taxon>
        <taxon>Magnoliopsida</taxon>
        <taxon>Ranunculales</taxon>
        <taxon>Menispermaceae</taxon>
        <taxon>Menispermoideae</taxon>
        <taxon>Cissampelideae</taxon>
        <taxon>Stephania</taxon>
    </lineage>
</organism>
<dbReference type="InterPro" id="IPR050581">
    <property type="entry name" value="CRR_secretory_protein"/>
</dbReference>
<keyword evidence="8" id="KW-1185">Reference proteome</keyword>
<evidence type="ECO:0000259" key="6">
    <source>
        <dbReference type="PROSITE" id="PS51473"/>
    </source>
</evidence>
<keyword evidence="3" id="KW-0732">Signal</keyword>
<dbReference type="PANTHER" id="PTHR32411">
    <property type="entry name" value="CYSTEINE-RICH REPEAT SECRETORY PROTEIN 38-RELATED"/>
    <property type="match status" value="1"/>
</dbReference>
<gene>
    <name evidence="7" type="ORF">Syun_010234</name>
</gene>
<evidence type="ECO:0000313" key="8">
    <source>
        <dbReference type="Proteomes" id="UP001420932"/>
    </source>
</evidence>
<dbReference type="Pfam" id="PF01657">
    <property type="entry name" value="Stress-antifung"/>
    <property type="match status" value="1"/>
</dbReference>
<protein>
    <recommendedName>
        <fullName evidence="6">Gnk2-homologous domain-containing protein</fullName>
    </recommendedName>
</protein>
<comment type="caution">
    <text evidence="7">The sequence shown here is derived from an EMBL/GenBank/DDBJ whole genome shotgun (WGS) entry which is preliminary data.</text>
</comment>
<feature type="domain" description="Gnk2-homologous" evidence="6">
    <location>
        <begin position="68"/>
        <end position="170"/>
    </location>
</feature>
<dbReference type="Gene3D" id="3.30.430.20">
    <property type="entry name" value="Gnk2 domain, C-X8-C-X2-C motif"/>
    <property type="match status" value="1"/>
</dbReference>
<sequence length="211" mass="22880">MLDCSIIPLHQCLTVPLLHYPIFTLTGHDQCSIRGEVWGGRNHLGIHQQLLLFSSFTTAKFIASPSGLTDAGYTCSTDNFTTNSPFTTNLNSLLASLQAKAPSTGLYKDSVGQNPYQLYGVLQCRGDLSSKDCASCAKNGAREALQSCTNSTWGNVWLQTCSLHYSTENLFGVLDRNATMITFDQVPDAEDVSLKGLELMDKLASSALTSL</sequence>
<dbReference type="PROSITE" id="PS51473">
    <property type="entry name" value="GNK2"/>
    <property type="match status" value="1"/>
</dbReference>
<keyword evidence="2" id="KW-0964">Secreted</keyword>
<comment type="subcellular location">
    <subcellularLocation>
        <location evidence="1">Secreted</location>
    </subcellularLocation>
</comment>
<dbReference type="AlphaFoldDB" id="A0AAP0KH43"/>
<dbReference type="EMBL" id="JBBNAF010000004">
    <property type="protein sequence ID" value="KAK9151925.1"/>
    <property type="molecule type" value="Genomic_DNA"/>
</dbReference>
<evidence type="ECO:0000256" key="2">
    <source>
        <dbReference type="ARBA" id="ARBA00022525"/>
    </source>
</evidence>
<dbReference type="Proteomes" id="UP001420932">
    <property type="component" value="Unassembled WGS sequence"/>
</dbReference>
<keyword evidence="4" id="KW-0677">Repeat</keyword>
<name>A0AAP0KH43_9MAGN</name>
<evidence type="ECO:0000256" key="4">
    <source>
        <dbReference type="ARBA" id="ARBA00022737"/>
    </source>
</evidence>
<dbReference type="CDD" id="cd23509">
    <property type="entry name" value="Gnk2-like"/>
    <property type="match status" value="1"/>
</dbReference>
<comment type="similarity">
    <text evidence="5">Belongs to the cysteine-rich repeat secretory protein family.</text>
</comment>
<evidence type="ECO:0000256" key="1">
    <source>
        <dbReference type="ARBA" id="ARBA00004613"/>
    </source>
</evidence>
<evidence type="ECO:0000256" key="3">
    <source>
        <dbReference type="ARBA" id="ARBA00022729"/>
    </source>
</evidence>
<evidence type="ECO:0000256" key="5">
    <source>
        <dbReference type="ARBA" id="ARBA00038515"/>
    </source>
</evidence>